<dbReference type="NCBIfam" id="NF040494">
    <property type="entry name" value="nitrored_ArsF"/>
    <property type="match status" value="1"/>
</dbReference>
<feature type="transmembrane region" description="Helical" evidence="1">
    <location>
        <begin position="12"/>
        <end position="31"/>
    </location>
</feature>
<dbReference type="InterPro" id="IPR047698">
    <property type="entry name" value="ArsF-like"/>
</dbReference>
<comment type="caution">
    <text evidence="2">The sequence shown here is derived from an EMBL/GenBank/DDBJ whole genome shotgun (WGS) entry which is preliminary data.</text>
</comment>
<evidence type="ECO:0000256" key="1">
    <source>
        <dbReference type="SAM" id="Phobius"/>
    </source>
</evidence>
<sequence length="168" mass="18735">MKILNMKLNVKNVLFGIVLIILVGLVINVYLPEKNSVVKGDSTTQTVDAAQEAEIPNIKKADKIEVVNFHATQRCYSCTTLGKLSEKTVTEHFAPEIANGKIIFKSVNVELPENEKIVNLYQASGSSLYINAIKDGKNNIVQNMKVWQYISDEATFTSYLEAQLRSLL</sequence>
<evidence type="ECO:0000313" key="2">
    <source>
        <dbReference type="EMBL" id="PJB87969.1"/>
    </source>
</evidence>
<dbReference type="Proteomes" id="UP000229706">
    <property type="component" value="Unassembled WGS sequence"/>
</dbReference>
<proteinExistence type="predicted"/>
<dbReference type="EMBL" id="PFTH01000160">
    <property type="protein sequence ID" value="PJB87969.1"/>
    <property type="molecule type" value="Genomic_DNA"/>
</dbReference>
<evidence type="ECO:0000313" key="3">
    <source>
        <dbReference type="Proteomes" id="UP000229706"/>
    </source>
</evidence>
<protein>
    <recommendedName>
        <fullName evidence="4">Thioredoxin domain-containing protein</fullName>
    </recommendedName>
</protein>
<keyword evidence="1" id="KW-0812">Transmembrane</keyword>
<gene>
    <name evidence="2" type="ORF">CO083_04250</name>
</gene>
<dbReference type="AlphaFoldDB" id="A0A2M8DC55"/>
<name>A0A2M8DC55_9BACT</name>
<evidence type="ECO:0008006" key="4">
    <source>
        <dbReference type="Google" id="ProtNLM"/>
    </source>
</evidence>
<keyword evidence="1" id="KW-1133">Transmembrane helix</keyword>
<keyword evidence="1" id="KW-0472">Membrane</keyword>
<organism evidence="2 3">
    <name type="scientific">Candidatus Roizmanbacteria bacterium CG_4_9_14_0_8_um_filter_34_12</name>
    <dbReference type="NCBI Taxonomy" id="1974840"/>
    <lineage>
        <taxon>Bacteria</taxon>
        <taxon>Candidatus Roizmaniibacteriota</taxon>
    </lineage>
</organism>
<accession>A0A2M8DC55</accession>
<reference evidence="3" key="1">
    <citation type="submission" date="2017-09" db="EMBL/GenBank/DDBJ databases">
        <title>Depth-based differentiation of microbial function through sediment-hosted aquifers and enrichment of novel symbionts in the deep terrestrial subsurface.</title>
        <authorList>
            <person name="Probst A.J."/>
            <person name="Ladd B."/>
            <person name="Jarett J.K."/>
            <person name="Geller-Mcgrath D.E."/>
            <person name="Sieber C.M.K."/>
            <person name="Emerson J.B."/>
            <person name="Anantharaman K."/>
            <person name="Thomas B.C."/>
            <person name="Malmstrom R."/>
            <person name="Stieglmeier M."/>
            <person name="Klingl A."/>
            <person name="Woyke T."/>
            <person name="Ryan C.M."/>
            <person name="Banfield J.F."/>
        </authorList>
    </citation>
    <scope>NUCLEOTIDE SEQUENCE [LARGE SCALE GENOMIC DNA]</scope>
</reference>